<accession>A0A0E3WF52</accession>
<evidence type="ECO:0000313" key="3">
    <source>
        <dbReference type="Proteomes" id="UP000198604"/>
    </source>
</evidence>
<gene>
    <name evidence="2" type="ORF">BN1356_01235</name>
</gene>
<feature type="chain" id="PRO_5039410021" description="ABC transporter substrate-binding protein" evidence="1">
    <location>
        <begin position="22"/>
        <end position="495"/>
    </location>
</feature>
<dbReference type="Proteomes" id="UP000198604">
    <property type="component" value="Unassembled WGS sequence"/>
</dbReference>
<dbReference type="Gene3D" id="3.40.190.10">
    <property type="entry name" value="Periplasmic binding protein-like II"/>
    <property type="match status" value="3"/>
</dbReference>
<dbReference type="AlphaFoldDB" id="A0A0E3WF52"/>
<proteinExistence type="predicted"/>
<organism evidence="2 3">
    <name type="scientific">Streptococcus varani</name>
    <dbReference type="NCBI Taxonomy" id="1608583"/>
    <lineage>
        <taxon>Bacteria</taxon>
        <taxon>Bacillati</taxon>
        <taxon>Bacillota</taxon>
        <taxon>Bacilli</taxon>
        <taxon>Lactobacillales</taxon>
        <taxon>Streptococcaceae</taxon>
        <taxon>Streptococcus</taxon>
    </lineage>
</organism>
<reference evidence="3" key="1">
    <citation type="submission" date="2015-03" db="EMBL/GenBank/DDBJ databases">
        <authorList>
            <person name="Urmite Genomes"/>
        </authorList>
    </citation>
    <scope>NUCLEOTIDE SEQUENCE [LARGE SCALE GENOMIC DNA]</scope>
    <source>
        <strain evidence="3">FF10</strain>
    </source>
</reference>
<evidence type="ECO:0000256" key="1">
    <source>
        <dbReference type="SAM" id="SignalP"/>
    </source>
</evidence>
<keyword evidence="3" id="KW-1185">Reference proteome</keyword>
<dbReference type="SUPFAM" id="SSF53850">
    <property type="entry name" value="Periplasmic binding protein-like II"/>
    <property type="match status" value="1"/>
</dbReference>
<dbReference type="STRING" id="1608583.BN1356_01235"/>
<evidence type="ECO:0008006" key="4">
    <source>
        <dbReference type="Google" id="ProtNLM"/>
    </source>
</evidence>
<keyword evidence="1" id="KW-0732">Signal</keyword>
<evidence type="ECO:0000313" key="2">
    <source>
        <dbReference type="EMBL" id="CQR24882.1"/>
    </source>
</evidence>
<dbReference type="OrthoDB" id="9763054at2"/>
<protein>
    <recommendedName>
        <fullName evidence="4">ABC transporter substrate-binding protein</fullName>
    </recommendedName>
</protein>
<name>A0A0E3WF52_9STRE</name>
<dbReference type="PROSITE" id="PS51257">
    <property type="entry name" value="PROKAR_LIPOPROTEIN"/>
    <property type="match status" value="1"/>
</dbReference>
<sequence length="495" mass="54683" precursor="true">MFMKKKTFLRMLATVSLGVALVGCGNSGGSSNSNELYIFNTKSEIGPGLEQLAKDYEAETGQKLKVFSPGSGTDTTEIANAEMASKNPPAIFSTVSLVPWGPKDGDFLYNLNDSSNEELKKLAEQVPEAQRLRSTDGENFGIPYTVEGYGYVFDSKLLGELFAGADTAKLAADLKASDFDSFRKFTDAVDAFIKGTTGASVTLNGNTYTFASEKTDLTKQLTGVFVEAGAEKWTYSDHFMANLPINAAFESYSDALYTDPKQMEKAKSAIIKAMGVLEYNTAHAAGENGPNKRGPEYVNTTTGSYDYSLELFANHKGLFIKQGNWIYPNLVKLNKDIVSTLDMLPVKMPFTQEDISVEGRKAETFTKSIPVFIPNYFTINKNVGEEKIKAAEDFLVWLYTSERGLKFLKEESGFIMYNDPTATDSPNTLNNAIVQYLGEDTLSNPYNAAPGNFLEEIGNDLKENYMTKETWDEKTYSDFADKYIKTWEDLKAAAN</sequence>
<feature type="signal peptide" evidence="1">
    <location>
        <begin position="1"/>
        <end position="21"/>
    </location>
</feature>
<dbReference type="EMBL" id="CTEN01000002">
    <property type="protein sequence ID" value="CQR24882.1"/>
    <property type="molecule type" value="Genomic_DNA"/>
</dbReference>